<dbReference type="InterPro" id="IPR011009">
    <property type="entry name" value="Kinase-like_dom_sf"/>
</dbReference>
<proteinExistence type="inferred from homology"/>
<accession>A0A1J3JIK2</accession>
<dbReference type="InterPro" id="IPR050108">
    <property type="entry name" value="CDK"/>
</dbReference>
<keyword evidence="3" id="KW-0808">Transferase</keyword>
<evidence type="ECO:0000256" key="7">
    <source>
        <dbReference type="SAM" id="MobiDB-lite"/>
    </source>
</evidence>
<dbReference type="GO" id="GO:0032968">
    <property type="term" value="P:positive regulation of transcription elongation by RNA polymerase II"/>
    <property type="evidence" value="ECO:0007669"/>
    <property type="project" value="TreeGrafter"/>
</dbReference>
<keyword evidence="5 9" id="KW-0418">Kinase</keyword>
<keyword evidence="2" id="KW-0723">Serine/threonine-protein kinase</keyword>
<comment type="similarity">
    <text evidence="1">Belongs to the protein kinase superfamily. CMGC Ser/Thr protein kinase family. CDC2/CDKX subfamily.</text>
</comment>
<evidence type="ECO:0000256" key="4">
    <source>
        <dbReference type="ARBA" id="ARBA00022741"/>
    </source>
</evidence>
<feature type="region of interest" description="Disordered" evidence="7">
    <location>
        <begin position="300"/>
        <end position="407"/>
    </location>
</feature>
<organism evidence="9">
    <name type="scientific">Noccaea caerulescens</name>
    <name type="common">Alpine penny-cress</name>
    <name type="synonym">Thlaspi caerulescens</name>
    <dbReference type="NCBI Taxonomy" id="107243"/>
    <lineage>
        <taxon>Eukaryota</taxon>
        <taxon>Viridiplantae</taxon>
        <taxon>Streptophyta</taxon>
        <taxon>Embryophyta</taxon>
        <taxon>Tracheophyta</taxon>
        <taxon>Spermatophyta</taxon>
        <taxon>Magnoliopsida</taxon>
        <taxon>eudicotyledons</taxon>
        <taxon>Gunneridae</taxon>
        <taxon>Pentapetalae</taxon>
        <taxon>rosids</taxon>
        <taxon>malvids</taxon>
        <taxon>Brassicales</taxon>
        <taxon>Brassicaceae</taxon>
        <taxon>Coluteocarpeae</taxon>
        <taxon>Noccaea</taxon>
    </lineage>
</organism>
<dbReference type="FunFam" id="1.10.510.10:FF:000624">
    <property type="entry name" value="Mitogen-activated protein kinase"/>
    <property type="match status" value="1"/>
</dbReference>
<dbReference type="InterPro" id="IPR008271">
    <property type="entry name" value="Ser/Thr_kinase_AS"/>
</dbReference>
<dbReference type="PANTHER" id="PTHR24056:SF376">
    <property type="entry name" value="PROTEIN KINASE SUPERFAMILY PROTEIN"/>
    <property type="match status" value="1"/>
</dbReference>
<dbReference type="GO" id="GO:0005634">
    <property type="term" value="C:nucleus"/>
    <property type="evidence" value="ECO:0007669"/>
    <property type="project" value="TreeGrafter"/>
</dbReference>
<sequence length="407" mass="45109">MLVDHDSSILYLIFEYMEHDLLGLSSLLGDKFSESQVTVLSLVFKSFIAINQSHLKLLLCQVKCYMKQLLRGLEHCHANHVLHRDIKSSNLLINGNGVLKIADFGLSTFFDPHNSVPLTTNVVTLWYRPPELLLGASHYGVGIDLWSTGCVIGEIYAGKPILPGKNETDQLHKIFELCGSPSEDLWTKLKLQLSTPLRPMFPYGSHIAKTFNEFPTPVLSILETLLSIDPDYRGTAASALKSEYFKTEPLACDPSSLPKYPPTKEINIKMRHETRKQASKFTRTDEAQAVQPILADSSLTKQLQKTCSDSKSSDSSYTKSYEEDETPSLPDHSPRQMQTAKDMITDGGTGAEVSYTETSSEDQNLGASMEMEEHIPSPLSPPTAILPSVYENGTSSSGESRHQAHSD</sequence>
<dbReference type="EMBL" id="GEVM01013660">
    <property type="protein sequence ID" value="JAU92278.1"/>
    <property type="molecule type" value="Transcribed_RNA"/>
</dbReference>
<dbReference type="GO" id="GO:0000307">
    <property type="term" value="C:cyclin-dependent protein kinase holoenzyme complex"/>
    <property type="evidence" value="ECO:0007669"/>
    <property type="project" value="TreeGrafter"/>
</dbReference>
<dbReference type="PROSITE" id="PS00108">
    <property type="entry name" value="PROTEIN_KINASE_ST"/>
    <property type="match status" value="1"/>
</dbReference>
<evidence type="ECO:0000256" key="1">
    <source>
        <dbReference type="ARBA" id="ARBA00006485"/>
    </source>
</evidence>
<dbReference type="PANTHER" id="PTHR24056">
    <property type="entry name" value="CELL DIVISION PROTEIN KINASE"/>
    <property type="match status" value="1"/>
</dbReference>
<dbReference type="InterPro" id="IPR000719">
    <property type="entry name" value="Prot_kinase_dom"/>
</dbReference>
<dbReference type="SMART" id="SM00220">
    <property type="entry name" value="S_TKc"/>
    <property type="match status" value="1"/>
</dbReference>
<dbReference type="GO" id="GO:0008353">
    <property type="term" value="F:RNA polymerase II CTD heptapeptide repeat kinase activity"/>
    <property type="evidence" value="ECO:0007669"/>
    <property type="project" value="TreeGrafter"/>
</dbReference>
<gene>
    <name evidence="9" type="ORF">MP_TR26774_c28_g1_i1_g.79152</name>
</gene>
<name>A0A1J3JIK2_NOCCA</name>
<evidence type="ECO:0000313" key="9">
    <source>
        <dbReference type="EMBL" id="JAU92278.1"/>
    </source>
</evidence>
<evidence type="ECO:0000256" key="5">
    <source>
        <dbReference type="ARBA" id="ARBA00022777"/>
    </source>
</evidence>
<dbReference type="Pfam" id="PF00069">
    <property type="entry name" value="Pkinase"/>
    <property type="match status" value="1"/>
</dbReference>
<keyword evidence="6" id="KW-0067">ATP-binding</keyword>
<dbReference type="GO" id="GO:0005524">
    <property type="term" value="F:ATP binding"/>
    <property type="evidence" value="ECO:0007669"/>
    <property type="project" value="UniProtKB-KW"/>
</dbReference>
<reference evidence="9" key="1">
    <citation type="submission" date="2016-07" db="EMBL/GenBank/DDBJ databases">
        <title>De novo transcriptome assembly of four accessions of the metal hyperaccumulator plant Noccaea caerulescens.</title>
        <authorList>
            <person name="Blande D."/>
            <person name="Halimaa P."/>
            <person name="Tervahauta A.I."/>
            <person name="Aarts M.G."/>
            <person name="Karenlampi S.O."/>
        </authorList>
    </citation>
    <scope>NUCLEOTIDE SEQUENCE</scope>
</reference>
<protein>
    <submittedName>
        <fullName evidence="9">Putative serine/threonine-protein kinase</fullName>
    </submittedName>
</protein>
<dbReference type="PROSITE" id="PS50011">
    <property type="entry name" value="PROTEIN_KINASE_DOM"/>
    <property type="match status" value="1"/>
</dbReference>
<evidence type="ECO:0000256" key="2">
    <source>
        <dbReference type="ARBA" id="ARBA00022527"/>
    </source>
</evidence>
<keyword evidence="4" id="KW-0547">Nucleotide-binding</keyword>
<dbReference type="Gene3D" id="1.10.510.10">
    <property type="entry name" value="Transferase(Phosphotransferase) domain 1"/>
    <property type="match status" value="1"/>
</dbReference>
<feature type="compositionally biased region" description="Low complexity" evidence="7">
    <location>
        <begin position="305"/>
        <end position="319"/>
    </location>
</feature>
<evidence type="ECO:0000256" key="3">
    <source>
        <dbReference type="ARBA" id="ARBA00022679"/>
    </source>
</evidence>
<dbReference type="SUPFAM" id="SSF56112">
    <property type="entry name" value="Protein kinase-like (PK-like)"/>
    <property type="match status" value="1"/>
</dbReference>
<feature type="compositionally biased region" description="Polar residues" evidence="7">
    <location>
        <begin position="355"/>
        <end position="366"/>
    </location>
</feature>
<dbReference type="AlphaFoldDB" id="A0A1J3JIK2"/>
<feature type="domain" description="Protein kinase" evidence="8">
    <location>
        <begin position="1"/>
        <end position="245"/>
    </location>
</feature>
<evidence type="ECO:0000256" key="6">
    <source>
        <dbReference type="ARBA" id="ARBA00022840"/>
    </source>
</evidence>
<evidence type="ECO:0000259" key="8">
    <source>
        <dbReference type="PROSITE" id="PS50011"/>
    </source>
</evidence>